<dbReference type="eggNOG" id="COG1609">
    <property type="taxonomic scope" value="Bacteria"/>
</dbReference>
<dbReference type="InterPro" id="IPR001761">
    <property type="entry name" value="Peripla_BP/Lac1_sug-bd_dom"/>
</dbReference>
<evidence type="ECO:0000256" key="3">
    <source>
        <dbReference type="ARBA" id="ARBA00023163"/>
    </source>
</evidence>
<evidence type="ECO:0000313" key="5">
    <source>
        <dbReference type="EMBL" id="KGX86609.1"/>
    </source>
</evidence>
<dbReference type="STRING" id="1385512.N784_04385"/>
<dbReference type="Gene3D" id="3.40.50.2300">
    <property type="match status" value="2"/>
</dbReference>
<dbReference type="SUPFAM" id="SSF53822">
    <property type="entry name" value="Periplasmic binding protein-like I"/>
    <property type="match status" value="1"/>
</dbReference>
<evidence type="ECO:0000259" key="4">
    <source>
        <dbReference type="PROSITE" id="PS50932"/>
    </source>
</evidence>
<keyword evidence="2" id="KW-0238">DNA-binding</keyword>
<dbReference type="PRINTS" id="PR00036">
    <property type="entry name" value="HTHLACI"/>
</dbReference>
<evidence type="ECO:0000313" key="6">
    <source>
        <dbReference type="Proteomes" id="UP000030401"/>
    </source>
</evidence>
<dbReference type="SUPFAM" id="SSF47413">
    <property type="entry name" value="lambda repressor-like DNA-binding domains"/>
    <property type="match status" value="1"/>
</dbReference>
<reference evidence="5 6" key="1">
    <citation type="submission" date="2013-08" db="EMBL/GenBank/DDBJ databases">
        <authorList>
            <person name="Huang J."/>
            <person name="Wang G."/>
        </authorList>
    </citation>
    <scope>NUCLEOTIDE SEQUENCE [LARGE SCALE GENOMIC DNA]</scope>
    <source>
        <strain evidence="5 6">JSM 072002</strain>
    </source>
</reference>
<dbReference type="RefSeq" id="WP_036834343.1">
    <property type="nucleotide sequence ID" value="NZ_AVPG01000012.1"/>
</dbReference>
<protein>
    <submittedName>
        <fullName evidence="5">LacI family transcription regulator</fullName>
    </submittedName>
</protein>
<dbReference type="GO" id="GO:0000976">
    <property type="term" value="F:transcription cis-regulatory region binding"/>
    <property type="evidence" value="ECO:0007669"/>
    <property type="project" value="TreeGrafter"/>
</dbReference>
<dbReference type="PROSITE" id="PS50932">
    <property type="entry name" value="HTH_LACI_2"/>
    <property type="match status" value="1"/>
</dbReference>
<proteinExistence type="predicted"/>
<dbReference type="AlphaFoldDB" id="A0A0A5G3K2"/>
<dbReference type="InterPro" id="IPR010982">
    <property type="entry name" value="Lambda_DNA-bd_dom_sf"/>
</dbReference>
<gene>
    <name evidence="5" type="ORF">N784_04385</name>
</gene>
<dbReference type="CDD" id="cd06267">
    <property type="entry name" value="PBP1_LacI_sugar_binding-like"/>
    <property type="match status" value="1"/>
</dbReference>
<name>A0A0A5G3K2_9BACI</name>
<accession>A0A0A5G3K2</accession>
<keyword evidence="3" id="KW-0804">Transcription</keyword>
<organism evidence="5 6">
    <name type="scientific">Pontibacillus litoralis JSM 072002</name>
    <dbReference type="NCBI Taxonomy" id="1385512"/>
    <lineage>
        <taxon>Bacteria</taxon>
        <taxon>Bacillati</taxon>
        <taxon>Bacillota</taxon>
        <taxon>Bacilli</taxon>
        <taxon>Bacillales</taxon>
        <taxon>Bacillaceae</taxon>
        <taxon>Pontibacillus</taxon>
    </lineage>
</organism>
<dbReference type="CDD" id="cd01392">
    <property type="entry name" value="HTH_LacI"/>
    <property type="match status" value="1"/>
</dbReference>
<dbReference type="SMART" id="SM00354">
    <property type="entry name" value="HTH_LACI"/>
    <property type="match status" value="1"/>
</dbReference>
<evidence type="ECO:0000256" key="1">
    <source>
        <dbReference type="ARBA" id="ARBA00023015"/>
    </source>
</evidence>
<dbReference type="InterPro" id="IPR000843">
    <property type="entry name" value="HTH_LacI"/>
</dbReference>
<dbReference type="PANTHER" id="PTHR30146">
    <property type="entry name" value="LACI-RELATED TRANSCRIPTIONAL REPRESSOR"/>
    <property type="match status" value="1"/>
</dbReference>
<dbReference type="Gene3D" id="1.10.260.40">
    <property type="entry name" value="lambda repressor-like DNA-binding domains"/>
    <property type="match status" value="1"/>
</dbReference>
<keyword evidence="1" id="KW-0805">Transcription regulation</keyword>
<sequence length="338" mass="37758">MKVKISDVAKKAGVSTTTVSRVINGERYVSEEKRTLVENAIKSLGYTPNRMARSLVRQRTNLIGVIVPQVNLSFYYSIITIMEKAAYEQGYNLFICNTMHNAQKEFRYLKLCKEMQVDGLICMHEQLHSRSLQFIEEWGIHTVSASGEMDTVNMPSILIDNHQAAKEMTNHLLSLGHRHIHFIAGTSEPHATLTKRLAGFHDAINECDEDIIHDIAYGDYSLQSGYEAMQHFIDQDNVPTAVFAISDDVAIGAINCLKVNGKRVPEDITIVGFDGSDISKHFIPRLTTIEQPIEDIGRETVSSLIKLINGGEISDKTMVPYQLFIGGSCARLQGGERN</sequence>
<keyword evidence="6" id="KW-1185">Reference proteome</keyword>
<dbReference type="GO" id="GO:0003700">
    <property type="term" value="F:DNA-binding transcription factor activity"/>
    <property type="evidence" value="ECO:0007669"/>
    <property type="project" value="TreeGrafter"/>
</dbReference>
<dbReference type="Pfam" id="PF00532">
    <property type="entry name" value="Peripla_BP_1"/>
    <property type="match status" value="1"/>
</dbReference>
<dbReference type="PANTHER" id="PTHR30146:SF109">
    <property type="entry name" value="HTH-TYPE TRANSCRIPTIONAL REGULATOR GALS"/>
    <property type="match status" value="1"/>
</dbReference>
<dbReference type="Pfam" id="PF00356">
    <property type="entry name" value="LacI"/>
    <property type="match status" value="1"/>
</dbReference>
<dbReference type="Proteomes" id="UP000030401">
    <property type="component" value="Unassembled WGS sequence"/>
</dbReference>
<evidence type="ECO:0000256" key="2">
    <source>
        <dbReference type="ARBA" id="ARBA00023125"/>
    </source>
</evidence>
<dbReference type="InterPro" id="IPR028082">
    <property type="entry name" value="Peripla_BP_I"/>
</dbReference>
<dbReference type="PROSITE" id="PS00356">
    <property type="entry name" value="HTH_LACI_1"/>
    <property type="match status" value="1"/>
</dbReference>
<feature type="domain" description="HTH lacI-type" evidence="4">
    <location>
        <begin position="3"/>
        <end position="57"/>
    </location>
</feature>
<dbReference type="OrthoDB" id="9775106at2"/>
<dbReference type="EMBL" id="AVPG01000012">
    <property type="protein sequence ID" value="KGX86609.1"/>
    <property type="molecule type" value="Genomic_DNA"/>
</dbReference>
<comment type="caution">
    <text evidence="5">The sequence shown here is derived from an EMBL/GenBank/DDBJ whole genome shotgun (WGS) entry which is preliminary data.</text>
</comment>